<evidence type="ECO:0000313" key="2">
    <source>
        <dbReference type="Proteomes" id="UP000827872"/>
    </source>
</evidence>
<organism evidence="1 2">
    <name type="scientific">Sphaerodactylus townsendi</name>
    <dbReference type="NCBI Taxonomy" id="933632"/>
    <lineage>
        <taxon>Eukaryota</taxon>
        <taxon>Metazoa</taxon>
        <taxon>Chordata</taxon>
        <taxon>Craniata</taxon>
        <taxon>Vertebrata</taxon>
        <taxon>Euteleostomi</taxon>
        <taxon>Lepidosauria</taxon>
        <taxon>Squamata</taxon>
        <taxon>Bifurcata</taxon>
        <taxon>Gekkota</taxon>
        <taxon>Sphaerodactylidae</taxon>
        <taxon>Sphaerodactylus</taxon>
    </lineage>
</organism>
<sequence length="116" mass="13138">MCSIFNLQKSIEIEDCRELLLPESMAYTVSPASSVPVGPQYCVCKVELSVCGQNLLDRDVTSKSDPFCVLFMEVNGKWTELPRCRGFQLNGITVYNLEKCVVLFLPRLFLDDCFTK</sequence>
<gene>
    <name evidence="1" type="ORF">K3G42_004033</name>
</gene>
<accession>A0ACB8E9Y2</accession>
<comment type="caution">
    <text evidence="1">The sequence shown here is derived from an EMBL/GenBank/DDBJ whole genome shotgun (WGS) entry which is preliminary data.</text>
</comment>
<protein>
    <submittedName>
        <fullName evidence="1">Uncharacterized protein</fullName>
    </submittedName>
</protein>
<dbReference type="Proteomes" id="UP000827872">
    <property type="component" value="Linkage Group LG14"/>
</dbReference>
<name>A0ACB8E9Y2_9SAUR</name>
<dbReference type="EMBL" id="CM037627">
    <property type="protein sequence ID" value="KAH7989171.1"/>
    <property type="molecule type" value="Genomic_DNA"/>
</dbReference>
<evidence type="ECO:0000313" key="1">
    <source>
        <dbReference type="EMBL" id="KAH7989171.1"/>
    </source>
</evidence>
<proteinExistence type="predicted"/>
<reference evidence="1" key="1">
    <citation type="submission" date="2021-08" db="EMBL/GenBank/DDBJ databases">
        <title>The first chromosome-level gecko genome reveals the dynamic sex chromosomes of Neotropical dwarf geckos (Sphaerodactylidae: Sphaerodactylus).</title>
        <authorList>
            <person name="Pinto B.J."/>
            <person name="Keating S.E."/>
            <person name="Gamble T."/>
        </authorList>
    </citation>
    <scope>NUCLEOTIDE SEQUENCE</scope>
    <source>
        <strain evidence="1">TG3544</strain>
    </source>
</reference>
<keyword evidence="2" id="KW-1185">Reference proteome</keyword>